<gene>
    <name evidence="4" type="ORF">OKA104_LOCUS11363</name>
    <name evidence="3" type="ORF">VCS650_LOCUS12085</name>
</gene>
<dbReference type="Proteomes" id="UP000663881">
    <property type="component" value="Unassembled WGS sequence"/>
</dbReference>
<keyword evidence="1" id="KW-0732">Signal</keyword>
<proteinExistence type="predicted"/>
<dbReference type="OrthoDB" id="10385680at2759"/>
<dbReference type="Proteomes" id="UP000663891">
    <property type="component" value="Unassembled WGS sequence"/>
</dbReference>
<evidence type="ECO:0000256" key="1">
    <source>
        <dbReference type="SAM" id="SignalP"/>
    </source>
</evidence>
<name>A0A818TK00_9BILA</name>
<organism evidence="4 5">
    <name type="scientific">Adineta steineri</name>
    <dbReference type="NCBI Taxonomy" id="433720"/>
    <lineage>
        <taxon>Eukaryota</taxon>
        <taxon>Metazoa</taxon>
        <taxon>Spiralia</taxon>
        <taxon>Gnathifera</taxon>
        <taxon>Rotifera</taxon>
        <taxon>Eurotatoria</taxon>
        <taxon>Bdelloidea</taxon>
        <taxon>Adinetida</taxon>
        <taxon>Adinetidae</taxon>
        <taxon>Adineta</taxon>
    </lineage>
</organism>
<reference evidence="4" key="1">
    <citation type="submission" date="2021-02" db="EMBL/GenBank/DDBJ databases">
        <authorList>
            <person name="Nowell W R."/>
        </authorList>
    </citation>
    <scope>NUCLEOTIDE SEQUENCE</scope>
</reference>
<dbReference type="InterPro" id="IPR045860">
    <property type="entry name" value="Snake_toxin-like_sf"/>
</dbReference>
<feature type="signal peptide" evidence="1">
    <location>
        <begin position="1"/>
        <end position="25"/>
    </location>
</feature>
<dbReference type="SUPFAM" id="SSF57302">
    <property type="entry name" value="Snake toxin-like"/>
    <property type="match status" value="1"/>
</dbReference>
<sequence>MQDYILQTFFVVFLINIFLYQQLHAQPTSCVTCMNCQDVYDGTDRNSTCLFNTSDTDSCEKIRIQKSGQVLVSKGCSQGCREQTILTGTVRFDIACCKTDNCNQGIILTSQSFLLFISFIFTFI</sequence>
<dbReference type="EMBL" id="CAJOAY010000525">
    <property type="protein sequence ID" value="CAF3684535.1"/>
    <property type="molecule type" value="Genomic_DNA"/>
</dbReference>
<evidence type="ECO:0000313" key="3">
    <source>
        <dbReference type="EMBL" id="CAF0951404.1"/>
    </source>
</evidence>
<evidence type="ECO:0000313" key="5">
    <source>
        <dbReference type="Proteomes" id="UP000663881"/>
    </source>
</evidence>
<dbReference type="EMBL" id="CAJNON010000092">
    <property type="protein sequence ID" value="CAF0951404.1"/>
    <property type="molecule type" value="Genomic_DNA"/>
</dbReference>
<accession>A0A818TK00</accession>
<comment type="caution">
    <text evidence="4">The sequence shown here is derived from an EMBL/GenBank/DDBJ whole genome shotgun (WGS) entry which is preliminary data.</text>
</comment>
<evidence type="ECO:0000259" key="2">
    <source>
        <dbReference type="Pfam" id="PF00087"/>
    </source>
</evidence>
<feature type="chain" id="PRO_5036414968" description="Snake toxin/toxin-like domain-containing protein" evidence="1">
    <location>
        <begin position="26"/>
        <end position="124"/>
    </location>
</feature>
<evidence type="ECO:0000313" key="4">
    <source>
        <dbReference type="EMBL" id="CAF3684535.1"/>
    </source>
</evidence>
<dbReference type="InterPro" id="IPR035076">
    <property type="entry name" value="Toxin/TOLIP"/>
</dbReference>
<feature type="domain" description="Snake toxin/toxin-like" evidence="2">
    <location>
        <begin position="32"/>
        <end position="103"/>
    </location>
</feature>
<dbReference type="Pfam" id="PF00087">
    <property type="entry name" value="Toxin_TOLIP"/>
    <property type="match status" value="1"/>
</dbReference>
<protein>
    <recommendedName>
        <fullName evidence="2">Snake toxin/toxin-like domain-containing protein</fullName>
    </recommendedName>
</protein>
<dbReference type="AlphaFoldDB" id="A0A818TK00"/>